<proteinExistence type="predicted"/>
<comment type="caution">
    <text evidence="2">The sequence shown here is derived from an EMBL/GenBank/DDBJ whole genome shotgun (WGS) entry which is preliminary data.</text>
</comment>
<keyword evidence="3" id="KW-1185">Reference proteome</keyword>
<evidence type="ECO:0000313" key="3">
    <source>
        <dbReference type="Proteomes" id="UP000032336"/>
    </source>
</evidence>
<evidence type="ECO:0000313" key="2">
    <source>
        <dbReference type="EMBL" id="KJE76766.1"/>
    </source>
</evidence>
<reference evidence="2 3" key="1">
    <citation type="submission" date="2015-01" db="EMBL/GenBank/DDBJ databases">
        <title>Draft genome of the acidophilic iron oxidizer Ferrimicrobium acidiphilum strain T23.</title>
        <authorList>
            <person name="Poehlein A."/>
            <person name="Eisen S."/>
            <person name="Schloemann M."/>
            <person name="Johnson B.D."/>
            <person name="Daniel R."/>
            <person name="Muehling M."/>
        </authorList>
    </citation>
    <scope>NUCLEOTIDE SEQUENCE [LARGE SCALE GENOMIC DNA]</scope>
    <source>
        <strain evidence="2 3">T23</strain>
    </source>
</reference>
<keyword evidence="1" id="KW-0472">Membrane</keyword>
<organism evidence="2 3">
    <name type="scientific">Ferrimicrobium acidiphilum DSM 19497</name>
    <dbReference type="NCBI Taxonomy" id="1121877"/>
    <lineage>
        <taxon>Bacteria</taxon>
        <taxon>Bacillati</taxon>
        <taxon>Actinomycetota</taxon>
        <taxon>Acidimicrobiia</taxon>
        <taxon>Acidimicrobiales</taxon>
        <taxon>Acidimicrobiaceae</taxon>
        <taxon>Ferrimicrobium</taxon>
    </lineage>
</organism>
<keyword evidence="1" id="KW-1133">Transmembrane helix</keyword>
<accession>A0A0D8FUJ3</accession>
<dbReference type="AlphaFoldDB" id="A0A0D8FUJ3"/>
<feature type="transmembrane region" description="Helical" evidence="1">
    <location>
        <begin position="12"/>
        <end position="31"/>
    </location>
</feature>
<sequence length="38" mass="3993">MDFRPSSLTTWARSIGTFIVVGLGPAGFGYINALSSVC</sequence>
<dbReference type="EMBL" id="JXUW01000011">
    <property type="protein sequence ID" value="KJE76766.1"/>
    <property type="molecule type" value="Genomic_DNA"/>
</dbReference>
<protein>
    <submittedName>
        <fullName evidence="2">Uncharacterized protein</fullName>
    </submittedName>
</protein>
<name>A0A0D8FUJ3_9ACTN</name>
<dbReference type="Proteomes" id="UP000032336">
    <property type="component" value="Unassembled WGS sequence"/>
</dbReference>
<gene>
    <name evidence="2" type="ORF">FEAC_14120</name>
</gene>
<evidence type="ECO:0000256" key="1">
    <source>
        <dbReference type="SAM" id="Phobius"/>
    </source>
</evidence>
<keyword evidence="1" id="KW-0812">Transmembrane</keyword>